<dbReference type="PANTHER" id="PTHR48056">
    <property type="entry name" value="LRR RECEPTOR-LIKE SERINE/THREONINE-PROTEIN KINASE-RELATED"/>
    <property type="match status" value="1"/>
</dbReference>
<dbReference type="Gene3D" id="3.80.10.10">
    <property type="entry name" value="Ribonuclease Inhibitor"/>
    <property type="match status" value="3"/>
</dbReference>
<dbReference type="InterPro" id="IPR003591">
    <property type="entry name" value="Leu-rich_rpt_typical-subtyp"/>
</dbReference>
<evidence type="ECO:0000256" key="6">
    <source>
        <dbReference type="ARBA" id="ARBA00023136"/>
    </source>
</evidence>
<dbReference type="Pfam" id="PF23598">
    <property type="entry name" value="LRR_14"/>
    <property type="match status" value="1"/>
</dbReference>
<evidence type="ECO:0000256" key="7">
    <source>
        <dbReference type="PIRSR" id="PIRSR600200-1"/>
    </source>
</evidence>
<dbReference type="SUPFAM" id="SSF52058">
    <property type="entry name" value="L domain-like"/>
    <property type="match status" value="2"/>
</dbReference>
<dbReference type="InterPro" id="IPR050647">
    <property type="entry name" value="Plant_LRR-RLKs"/>
</dbReference>
<dbReference type="InterPro" id="IPR032675">
    <property type="entry name" value="LRR_dom_sf"/>
</dbReference>
<dbReference type="GO" id="GO:0016020">
    <property type="term" value="C:membrane"/>
    <property type="evidence" value="ECO:0007669"/>
    <property type="project" value="UniProtKB-SubCell"/>
</dbReference>
<dbReference type="PANTHER" id="PTHR48056:SF81">
    <property type="entry name" value="RECEPTOR PROTEIN-TYROSINE KINASE CEPR1"/>
    <property type="match status" value="1"/>
</dbReference>
<dbReference type="Pfam" id="PF13855">
    <property type="entry name" value="LRR_8"/>
    <property type="match status" value="1"/>
</dbReference>
<keyword evidence="11" id="KW-1185">Reference proteome</keyword>
<evidence type="ECO:0000313" key="11">
    <source>
        <dbReference type="Proteomes" id="UP000295221"/>
    </source>
</evidence>
<dbReference type="GO" id="GO:0005524">
    <property type="term" value="F:ATP binding"/>
    <property type="evidence" value="ECO:0007669"/>
    <property type="project" value="UniProtKB-KW"/>
</dbReference>
<dbReference type="InterPro" id="IPR001611">
    <property type="entry name" value="Leu-rich_rpt"/>
</dbReference>
<dbReference type="InterPro" id="IPR055414">
    <property type="entry name" value="LRR_R13L4/SHOC2-like"/>
</dbReference>
<feature type="signal peptide" evidence="8">
    <location>
        <begin position="1"/>
        <end position="25"/>
    </location>
</feature>
<evidence type="ECO:0000259" key="9">
    <source>
        <dbReference type="Pfam" id="PF23598"/>
    </source>
</evidence>
<feature type="active site" description="Nucleophile" evidence="7">
    <location>
        <position position="161"/>
    </location>
</feature>
<dbReference type="SMART" id="SM00369">
    <property type="entry name" value="LRR_TYP"/>
    <property type="match status" value="7"/>
</dbReference>
<dbReference type="PROSITE" id="PS51450">
    <property type="entry name" value="LRR"/>
    <property type="match status" value="3"/>
</dbReference>
<keyword evidence="2" id="KW-0433">Leucine-rich repeat</keyword>
<dbReference type="InterPro" id="IPR038765">
    <property type="entry name" value="Papain-like_cys_pep_sf"/>
</dbReference>
<feature type="domain" description="Disease resistance R13L4/SHOC-2-like LRR" evidence="9">
    <location>
        <begin position="470"/>
        <end position="585"/>
    </location>
</feature>
<dbReference type="RefSeq" id="WP_132434955.1">
    <property type="nucleotide sequence ID" value="NZ_SLWK01000015.1"/>
</dbReference>
<protein>
    <submittedName>
        <fullName evidence="10">Leucine-rich repeat (LRR) protein</fullName>
    </submittedName>
</protein>
<reference evidence="10 11" key="1">
    <citation type="submission" date="2019-03" db="EMBL/GenBank/DDBJ databases">
        <title>Genomic Encyclopedia of Type Strains, Phase IV (KMG-IV): sequencing the most valuable type-strain genomes for metagenomic binning, comparative biology and taxonomic classification.</title>
        <authorList>
            <person name="Goeker M."/>
        </authorList>
    </citation>
    <scope>NUCLEOTIDE SEQUENCE [LARGE SCALE GENOMIC DNA]</scope>
    <source>
        <strain evidence="10 11">DSM 24179</strain>
    </source>
</reference>
<dbReference type="Pfam" id="PF01640">
    <property type="entry name" value="Peptidase_C10"/>
    <property type="match status" value="1"/>
</dbReference>
<keyword evidence="5" id="KW-0067">ATP-binding</keyword>
<evidence type="ECO:0000256" key="1">
    <source>
        <dbReference type="ARBA" id="ARBA00004167"/>
    </source>
</evidence>
<dbReference type="Proteomes" id="UP000295221">
    <property type="component" value="Unassembled WGS sequence"/>
</dbReference>
<keyword evidence="6" id="KW-0472">Membrane</keyword>
<dbReference type="Gene3D" id="3.90.70.50">
    <property type="entry name" value="Peptidase C10, streptopain"/>
    <property type="match status" value="1"/>
</dbReference>
<dbReference type="InterPro" id="IPR000200">
    <property type="entry name" value="Peptidase_C10"/>
</dbReference>
<evidence type="ECO:0000256" key="2">
    <source>
        <dbReference type="ARBA" id="ARBA00022614"/>
    </source>
</evidence>
<gene>
    <name evidence="10" type="ORF">EV194_11540</name>
</gene>
<evidence type="ECO:0000313" key="10">
    <source>
        <dbReference type="EMBL" id="TCO05989.1"/>
    </source>
</evidence>
<keyword evidence="8" id="KW-0732">Signal</keyword>
<dbReference type="FunFam" id="3.80.10.10:FF:000095">
    <property type="entry name" value="LRR receptor-like serine/threonine-protein kinase GSO1"/>
    <property type="match status" value="1"/>
</dbReference>
<dbReference type="SUPFAM" id="SSF54001">
    <property type="entry name" value="Cysteine proteinases"/>
    <property type="match status" value="1"/>
</dbReference>
<sequence>MKSFEIKQLLVCLLTGLLCVSHSNAEITEIQKARKEAAAFFSGHLKSTHQENLQLVYNSPTGVTTPVYAFQRASKGHAVVVKSGDEFVIVGYSESGNLDSENLPDGFIALLHLFENMDEPIAKPDYSLKGGTTGVAPLLASRGVNLNQTYHTDAGGCPSGCAATAMTQIIAYHRHPQQGTGSHCYQHPTQGEKCADFTEFPFDWDNINLTNLQHYVGIGMEMNFCGSAFGSFPMRTDFYNVPEDYFGFYVHTQGLGREYLLNELNHGRPFYATIMGEWANHAVVVDGYDSNGFLHIHFGWGGLGNGFYQINGVHKIEAGGNRYNSGFLVNAFVSPTPYTTNKQDSLALIALHNSLNGQTGWDITTPVVKWPGVFVINERVVQIQLGSFSSNISGSIPPEIGELTKLKRFILNADIEEIPVEFGNLTNLVFLRLNGNINGIIPNSITNLSNLEYIAIHKGVGDLSWHIPNDIHKMKNLQEVNLTNIVEGELPQSLGQLRQLKSLNLHNGKITGSLPSSIGELENLEILNLDGHQITGTIPSSIEELSNLRELNLSNNQLTGSIPVGLGQLSKLRTIRLANNQLSGSLPEQLNWPELISLQLSENHIEGNIPSSISSAKKLQGLFLNSNQFTELPKEIGALNAITQIDLSKNKLTTIPETILNIPGITRFIAANNQISTIPYNFGAWPGLTELDLSHNQLTIFPDEICFLPNLNTINLSYNQIKQLPPAIAMFAPKGLLRLEHNELSGQLPKSFLNAPASYIVISQNRFTFEDLPAPEKLRHGIGDQKTALLSTNQVKAVYGDTIFIDIRDLGNFHHPDNQYYWFTYPDQIRSRFLSEMGNPESDPILKLIVNEETLSKQFYCKILNDNVPVHDVTHMGTVNTIPALRLVNTDTISIVLYTEQELVEKAYPESYVTESTSLHNYVVYDNHVTLVAPMGMRGNVSWEGSLDGYTWHKVTNDMEQQNVKINVVDFNEKELILSAQSPAWFRSVITEKSCDPIYSDSIRIKPLGEILFDDMVNVAEESFTVSVDSISVTLPIGLTSEDFRLTITKLENPPPADEIYRLSSVYDVTVSFGTVFDIPLEIKLKNIDLSEIDAMDIPNFRPVFYDDQTQRWVEYREGGISLEDDAIVFYTPHLTKLGWYEVQHGSYTHRFTKNRAEVIYKWGTGTGEDNSYLGYEYYLRNYDPKPWHNTNTDPDNGGTPYMIQDVAEYLNQVIDAFDEKGLNLTRSRFLVYVSNTGGGAYGHISAAGYARGYFVLNSQLLIETDDLRRTIAHEYMHYMQQFYMFVMTANTFWAEANAPLAGRLVWNEAEMSSAEPEVNLLQSYRPVEGDKSIFDLLGESWDAATFLPVLEKFTANTADANLSSTFLHYMHQLRDGTKLDPVKMMTDLHTLGGRASITWRNYLNDQIVAQMQSTIGQEYDDYVRYMLEGSNPKLTILNKSKGNPLSHVINNAKEGDMGTFARNMVYDFQNDENDPQVDDISFAVPYLASKMVMMNNNSKKRAVVVNYTRKHDLNPDGFVYYGRYDFESEQMILKEISDSTKYSMLLEPNSGLSADRYQNIGFLLFVNRRCPSVIGIMNNFNTSFELEAMPVINIYNLADARISDRSIHLYSDGQSRSFIIDGNINIPNTPKIKHTTTNYDSRKEMKSDSAYVVYASFIERIEVDNGANNPASITTWNKEQEITYNFVKGTIEIEQSIITTYRWGGYYLPQPNSDIYVPPYDHSIVNEVKRLKVKNVNSFTEGQYPGYYGNVLEFKTSNTTETLEALNNVYHSFTKTDYNSDGDVLSTSSAHYVSTDYSASDITVEIKLHDEKTFVNE</sequence>
<dbReference type="SMART" id="SM00364">
    <property type="entry name" value="LRR_BAC"/>
    <property type="match status" value="6"/>
</dbReference>
<evidence type="ECO:0000256" key="5">
    <source>
        <dbReference type="ARBA" id="ARBA00022840"/>
    </source>
</evidence>
<dbReference type="EMBL" id="SLWK01000015">
    <property type="protein sequence ID" value="TCO05989.1"/>
    <property type="molecule type" value="Genomic_DNA"/>
</dbReference>
<evidence type="ECO:0000256" key="4">
    <source>
        <dbReference type="ARBA" id="ARBA00022741"/>
    </source>
</evidence>
<dbReference type="OrthoDB" id="2235251at2"/>
<dbReference type="GO" id="GO:0006508">
    <property type="term" value="P:proteolysis"/>
    <property type="evidence" value="ECO:0007669"/>
    <property type="project" value="UniProtKB-KW"/>
</dbReference>
<organism evidence="10 11">
    <name type="scientific">Natronoflexus pectinivorans</name>
    <dbReference type="NCBI Taxonomy" id="682526"/>
    <lineage>
        <taxon>Bacteria</taxon>
        <taxon>Pseudomonadati</taxon>
        <taxon>Bacteroidota</taxon>
        <taxon>Bacteroidia</taxon>
        <taxon>Marinilabiliales</taxon>
        <taxon>Marinilabiliaceae</taxon>
        <taxon>Natronoflexus</taxon>
    </lineage>
</organism>
<keyword evidence="3" id="KW-0677">Repeat</keyword>
<dbReference type="GO" id="GO:0008234">
    <property type="term" value="F:cysteine-type peptidase activity"/>
    <property type="evidence" value="ECO:0007669"/>
    <property type="project" value="UniProtKB-KW"/>
</dbReference>
<feature type="active site" description="Proton acceptor" evidence="7">
    <location>
        <position position="281"/>
    </location>
</feature>
<evidence type="ECO:0000256" key="3">
    <source>
        <dbReference type="ARBA" id="ARBA00022737"/>
    </source>
</evidence>
<name>A0A4R2GFB1_9BACT</name>
<proteinExistence type="predicted"/>
<dbReference type="InterPro" id="IPR044934">
    <property type="entry name" value="Streptopain_sf"/>
</dbReference>
<accession>A0A4R2GFB1</accession>
<feature type="chain" id="PRO_5020597329" evidence="8">
    <location>
        <begin position="26"/>
        <end position="1818"/>
    </location>
</feature>
<evidence type="ECO:0000256" key="8">
    <source>
        <dbReference type="SAM" id="SignalP"/>
    </source>
</evidence>
<comment type="caution">
    <text evidence="10">The sequence shown here is derived from an EMBL/GenBank/DDBJ whole genome shotgun (WGS) entry which is preliminary data.</text>
</comment>
<keyword evidence="4" id="KW-0547">Nucleotide-binding</keyword>
<comment type="subcellular location">
    <subcellularLocation>
        <location evidence="1">Membrane</location>
        <topology evidence="1">Single-pass membrane protein</topology>
    </subcellularLocation>
</comment>